<evidence type="ECO:0000313" key="3">
    <source>
        <dbReference type="Proteomes" id="UP001157069"/>
    </source>
</evidence>
<organism evidence="2 3">
    <name type="scientific">Homoserinibacter gongjuensis</name>
    <dbReference type="NCBI Taxonomy" id="1162968"/>
    <lineage>
        <taxon>Bacteria</taxon>
        <taxon>Bacillati</taxon>
        <taxon>Actinomycetota</taxon>
        <taxon>Actinomycetes</taxon>
        <taxon>Micrococcales</taxon>
        <taxon>Microbacteriaceae</taxon>
        <taxon>Homoserinibacter</taxon>
    </lineage>
</organism>
<dbReference type="InterPro" id="IPR036812">
    <property type="entry name" value="NAD(P)_OxRdtase_dom_sf"/>
</dbReference>
<dbReference type="InterPro" id="IPR020471">
    <property type="entry name" value="AKR"/>
</dbReference>
<dbReference type="RefSeq" id="WP_284301600.1">
    <property type="nucleotide sequence ID" value="NZ_BSVA01000001.1"/>
</dbReference>
<dbReference type="PANTHER" id="PTHR42686">
    <property type="entry name" value="GH17980P-RELATED"/>
    <property type="match status" value="1"/>
</dbReference>
<dbReference type="Gene3D" id="3.20.20.100">
    <property type="entry name" value="NADP-dependent oxidoreductase domain"/>
    <property type="match status" value="1"/>
</dbReference>
<dbReference type="CDD" id="cd19162">
    <property type="entry name" value="AKR_FDH"/>
    <property type="match status" value="1"/>
</dbReference>
<dbReference type="Pfam" id="PF00248">
    <property type="entry name" value="Aldo_ket_red"/>
    <property type="match status" value="1"/>
</dbReference>
<name>A0ABQ6JX68_9MICO</name>
<reference evidence="3" key="1">
    <citation type="journal article" date="2019" name="Int. J. Syst. Evol. Microbiol.">
        <title>The Global Catalogue of Microorganisms (GCM) 10K type strain sequencing project: providing services to taxonomists for standard genome sequencing and annotation.</title>
        <authorList>
            <consortium name="The Broad Institute Genomics Platform"/>
            <consortium name="The Broad Institute Genome Sequencing Center for Infectious Disease"/>
            <person name="Wu L."/>
            <person name="Ma J."/>
        </authorList>
    </citation>
    <scope>NUCLEOTIDE SEQUENCE [LARGE SCALE GENOMIC DNA]</scope>
    <source>
        <strain evidence="3">NBRC 108755</strain>
    </source>
</reference>
<accession>A0ABQ6JX68</accession>
<gene>
    <name evidence="2" type="ORF">GCM10025869_33570</name>
</gene>
<evidence type="ECO:0000259" key="1">
    <source>
        <dbReference type="Pfam" id="PF00248"/>
    </source>
</evidence>
<comment type="caution">
    <text evidence="2">The sequence shown here is derived from an EMBL/GenBank/DDBJ whole genome shotgun (WGS) entry which is preliminary data.</text>
</comment>
<dbReference type="InterPro" id="IPR044477">
    <property type="entry name" value="FDH-like"/>
</dbReference>
<dbReference type="SUPFAM" id="SSF51430">
    <property type="entry name" value="NAD(P)-linked oxidoreductase"/>
    <property type="match status" value="1"/>
</dbReference>
<dbReference type="PANTHER" id="PTHR42686:SF1">
    <property type="entry name" value="GH17980P-RELATED"/>
    <property type="match status" value="1"/>
</dbReference>
<keyword evidence="3" id="KW-1185">Reference proteome</keyword>
<dbReference type="EMBL" id="BSVA01000001">
    <property type="protein sequence ID" value="GMA92828.1"/>
    <property type="molecule type" value="Genomic_DNA"/>
</dbReference>
<protein>
    <submittedName>
        <fullName evidence="2">Oxidoreductase</fullName>
    </submittedName>
</protein>
<evidence type="ECO:0000313" key="2">
    <source>
        <dbReference type="EMBL" id="GMA92828.1"/>
    </source>
</evidence>
<proteinExistence type="predicted"/>
<dbReference type="Proteomes" id="UP001157069">
    <property type="component" value="Unassembled WGS sequence"/>
</dbReference>
<sequence>MMGTDLGLGTAQLGDLFEPLDQHTATAIVDAAWACDIRLFDTAPHYGLGLAEERLGTALRHRPREQYRLSTKVGRLIVDIDGGRTRTWDFSADGVRTSLMSSLRRLGLDSVDTALVHDPEGHLDEALTAAYPELERMRSAGIVDAIGVGSRHLPSLVRFVRETDVDVVMVAGRLTMLDHSALDELVPLCEHRGVQILNVGVFNSGILATPHPAAGGRFDYTVAPDAVVERAGELAQLSARFGYTLPQAAIAFARHPAPVASVVLGAESADQVRANVRAAEAQGDAEGLWNAVLETEGEHG</sequence>
<feature type="domain" description="NADP-dependent oxidoreductase" evidence="1">
    <location>
        <begin position="6"/>
        <end position="284"/>
    </location>
</feature>
<dbReference type="InterPro" id="IPR023210">
    <property type="entry name" value="NADP_OxRdtase_dom"/>
</dbReference>